<evidence type="ECO:0000313" key="1">
    <source>
        <dbReference type="EMBL" id="SDC42877.1"/>
    </source>
</evidence>
<dbReference type="Proteomes" id="UP000198757">
    <property type="component" value="Unassembled WGS sequence"/>
</dbReference>
<organism evidence="1 2">
    <name type="scientific">Niabella drilacis (strain DSM 25811 / CCM 8410 / CCUG 62505 / LMG 26954 / E90)</name>
    <dbReference type="NCBI Taxonomy" id="1285928"/>
    <lineage>
        <taxon>Bacteria</taxon>
        <taxon>Pseudomonadati</taxon>
        <taxon>Bacteroidota</taxon>
        <taxon>Chitinophagia</taxon>
        <taxon>Chitinophagales</taxon>
        <taxon>Chitinophagaceae</taxon>
        <taxon>Niabella</taxon>
    </lineage>
</organism>
<keyword evidence="2" id="KW-1185">Reference proteome</keyword>
<proteinExistence type="predicted"/>
<dbReference type="AlphaFoldDB" id="A0A1G6LIU2"/>
<sequence>MYSFLEDSPPGSEKENQAEWRRRIARHVCGPSPKPEAPIFLVPPPGEEQAGGSGQVPIAIGICSTFHSRLIGRKVEKIKAKY</sequence>
<gene>
    <name evidence="1" type="ORF">SAMN04487894_102356</name>
</gene>
<protein>
    <submittedName>
        <fullName evidence="1">Uncharacterized protein</fullName>
    </submittedName>
</protein>
<dbReference type="EMBL" id="FMZO01000002">
    <property type="protein sequence ID" value="SDC42877.1"/>
    <property type="molecule type" value="Genomic_DNA"/>
</dbReference>
<reference evidence="2" key="1">
    <citation type="submission" date="2016-10" db="EMBL/GenBank/DDBJ databases">
        <authorList>
            <person name="Varghese N."/>
            <person name="Submissions S."/>
        </authorList>
    </citation>
    <scope>NUCLEOTIDE SEQUENCE [LARGE SCALE GENOMIC DNA]</scope>
    <source>
        <strain evidence="2">DSM 25811 / CCM 8410 / LMG 26954 / E90</strain>
    </source>
</reference>
<evidence type="ECO:0000313" key="2">
    <source>
        <dbReference type="Proteomes" id="UP000198757"/>
    </source>
</evidence>
<accession>A0A1G6LIU2</accession>
<name>A0A1G6LIU2_NIADE</name>